<dbReference type="Proteomes" id="UP000613177">
    <property type="component" value="Unassembled WGS sequence"/>
</dbReference>
<proteinExistence type="predicted"/>
<evidence type="ECO:0000313" key="2">
    <source>
        <dbReference type="Proteomes" id="UP000613177"/>
    </source>
</evidence>
<evidence type="ECO:0000313" key="1">
    <source>
        <dbReference type="EMBL" id="KAG2237513.1"/>
    </source>
</evidence>
<protein>
    <submittedName>
        <fullName evidence="1">Uncharacterized protein</fullName>
    </submittedName>
</protein>
<dbReference type="EMBL" id="JAEPRE010000005">
    <property type="protein sequence ID" value="KAG2237513.1"/>
    <property type="molecule type" value="Genomic_DNA"/>
</dbReference>
<gene>
    <name evidence="1" type="ORF">INT48_005549</name>
</gene>
<name>A0A8H7SZX0_9FUNG</name>
<comment type="caution">
    <text evidence="1">The sequence shown here is derived from an EMBL/GenBank/DDBJ whole genome shotgun (WGS) entry which is preliminary data.</text>
</comment>
<organism evidence="1 2">
    <name type="scientific">Thamnidium elegans</name>
    <dbReference type="NCBI Taxonomy" id="101142"/>
    <lineage>
        <taxon>Eukaryota</taxon>
        <taxon>Fungi</taxon>
        <taxon>Fungi incertae sedis</taxon>
        <taxon>Mucoromycota</taxon>
        <taxon>Mucoromycotina</taxon>
        <taxon>Mucoromycetes</taxon>
        <taxon>Mucorales</taxon>
        <taxon>Mucorineae</taxon>
        <taxon>Mucoraceae</taxon>
        <taxon>Thamnidium</taxon>
    </lineage>
</organism>
<reference evidence="1" key="1">
    <citation type="submission" date="2021-01" db="EMBL/GenBank/DDBJ databases">
        <title>Metabolic potential, ecology and presence of endohyphal bacteria is reflected in genomic diversity of Mucoromycotina.</title>
        <authorList>
            <person name="Muszewska A."/>
            <person name="Okrasinska A."/>
            <person name="Steczkiewicz K."/>
            <person name="Drgas O."/>
            <person name="Orlowska M."/>
            <person name="Perlinska-Lenart U."/>
            <person name="Aleksandrzak-Piekarczyk T."/>
            <person name="Szatraj K."/>
            <person name="Zielenkiewicz U."/>
            <person name="Pilsyk S."/>
            <person name="Malc E."/>
            <person name="Mieczkowski P."/>
            <person name="Kruszewska J.S."/>
            <person name="Biernat P."/>
            <person name="Pawlowska J."/>
        </authorList>
    </citation>
    <scope>NUCLEOTIDE SEQUENCE</scope>
    <source>
        <strain evidence="1">WA0000018081</strain>
    </source>
</reference>
<keyword evidence="2" id="KW-1185">Reference proteome</keyword>
<accession>A0A8H7SZX0</accession>
<sequence>MNQVVAYMADGLSFIEYMIKTGISNILKDFLMTYYMRWLIAHSVNATIQAMPVMFLLNAATKQIYATCLAINTTLAGAILTESSSCLAYGIGIDLSCTDAQDPYYTTNDFVELYCPANDVRTKTFMNKKSLYDTIFNLLYKVVAPGLEKPDSRREAFRSILSGCKDQAFAYYII</sequence>
<dbReference type="AlphaFoldDB" id="A0A8H7SZX0"/>